<dbReference type="InterPro" id="IPR001433">
    <property type="entry name" value="OxRdtase_FAD/NAD-bd"/>
</dbReference>
<dbReference type="Gene3D" id="3.40.50.360">
    <property type="match status" value="1"/>
</dbReference>
<dbReference type="Gene3D" id="1.20.990.10">
    <property type="entry name" value="NADPH-cytochrome p450 Reductase, Chain A, domain 3"/>
    <property type="match status" value="1"/>
</dbReference>
<evidence type="ECO:0000313" key="11">
    <source>
        <dbReference type="EMBL" id="WZN66886.1"/>
    </source>
</evidence>
<gene>
    <name evidence="11" type="ORF">HKI87_17g84570</name>
</gene>
<dbReference type="GO" id="GO:0010181">
    <property type="term" value="F:FMN binding"/>
    <property type="evidence" value="ECO:0007669"/>
    <property type="project" value="InterPro"/>
</dbReference>
<dbReference type="InterPro" id="IPR001709">
    <property type="entry name" value="Flavoprot_Pyr_Nucl_cyt_Rdtase"/>
</dbReference>
<feature type="region of interest" description="Disordered" evidence="8">
    <location>
        <begin position="180"/>
        <end position="199"/>
    </location>
</feature>
<dbReference type="InterPro" id="IPR039261">
    <property type="entry name" value="FNR_nucleotide-bd"/>
</dbReference>
<dbReference type="Gene3D" id="3.40.50.80">
    <property type="entry name" value="Nucleotide-binding domain of ferredoxin-NADP reductase (FNR) module"/>
    <property type="match status" value="1"/>
</dbReference>
<dbReference type="Pfam" id="PF00175">
    <property type="entry name" value="NAD_binding_1"/>
    <property type="match status" value="1"/>
</dbReference>
<dbReference type="Gene3D" id="2.40.30.10">
    <property type="entry name" value="Translation factors"/>
    <property type="match status" value="1"/>
</dbReference>
<sequence length="696" mass="75793">MAATTAAAKHQDDPQEVAVLFGSQTGNAQDVAEDLKRQICRSAKYGRLRVRSCTCQALDDFDVTTLPLRTIAIFVTSTTGQGDPPDNMRKFWRFLCRKSLPLRTSLPDLYYAVFGLGDSSYPLYNVVARKLYKRLEDLGAEPMVPLLPLSLGDERAPKGGHFAALDRWVDALLASMARVTGAEGDGRPPPEAEDEAERCPLRASVVPAPAPGSRAVAFDLEAEARRCFEALGGAAWRSSSSLTFGTLASNEPMAAAREGEEPRDVRRVEIDLGEGAAWSPGDALAVVPSQRQDRVDAFLDRIGRHSDEWVVLGDGGDGGEVGQPDPSRAVHLGTLIRYCLDATSAPPRSYFFQVASRFVGGGGENEDLEREKLRELGQRAGRDDLWEYCTRERRSVLECLQDFPSVQLPLEWALALCPRLQPRQFSISSAQDDRGDRGACELTVAVVNYKTPWKREIEGLCSTHLRDLEAGSGEADKVPAWVERGSLRLGILSGALLGTGDGRRIGQESCAVLVGPGTGIAPFKALADHLTRLESRGQIARDARILVFFGCRAEEGDFLHQEFWEKCAEESDLFRRPGGFVAAFSRQNRGLRLAKGSGAAVLEGRPAGALGLPQYSTLNKYYVQDAIEACREDVHEIVHLRGGAVYVAGSAGQMPKDVRAAIAAAIGGRQGLSEAEAEAYMRNLESSRRYQVEAWA</sequence>
<name>A0AAX4PLW5_9CHLO</name>
<evidence type="ECO:0000259" key="9">
    <source>
        <dbReference type="PROSITE" id="PS50902"/>
    </source>
</evidence>
<comment type="cofactor">
    <cofactor evidence="1">
        <name>FMN</name>
        <dbReference type="ChEBI" id="CHEBI:58210"/>
    </cofactor>
</comment>
<dbReference type="PROSITE" id="PS51384">
    <property type="entry name" value="FAD_FR"/>
    <property type="match status" value="1"/>
</dbReference>
<dbReference type="SUPFAM" id="SSF52218">
    <property type="entry name" value="Flavoproteins"/>
    <property type="match status" value="1"/>
</dbReference>
<dbReference type="InterPro" id="IPR017938">
    <property type="entry name" value="Riboflavin_synthase-like_b-brl"/>
</dbReference>
<dbReference type="InterPro" id="IPR017927">
    <property type="entry name" value="FAD-bd_FR_type"/>
</dbReference>
<keyword evidence="12" id="KW-1185">Reference proteome</keyword>
<dbReference type="SUPFAM" id="SSF63380">
    <property type="entry name" value="Riboflavin synthase domain-like"/>
    <property type="match status" value="1"/>
</dbReference>
<dbReference type="InterPro" id="IPR008254">
    <property type="entry name" value="Flavodoxin/NO_synth"/>
</dbReference>
<evidence type="ECO:0000256" key="1">
    <source>
        <dbReference type="ARBA" id="ARBA00001917"/>
    </source>
</evidence>
<evidence type="ECO:0000256" key="6">
    <source>
        <dbReference type="ARBA" id="ARBA00022857"/>
    </source>
</evidence>
<protein>
    <submittedName>
        <fullName evidence="11">NADPH-dependent diflavin oxidoreductase</fullName>
    </submittedName>
</protein>
<evidence type="ECO:0000256" key="2">
    <source>
        <dbReference type="ARBA" id="ARBA00001974"/>
    </source>
</evidence>
<evidence type="ECO:0000259" key="10">
    <source>
        <dbReference type="PROSITE" id="PS51384"/>
    </source>
</evidence>
<keyword evidence="3" id="KW-0285">Flavoprotein</keyword>
<comment type="cofactor">
    <cofactor evidence="2">
        <name>FAD</name>
        <dbReference type="ChEBI" id="CHEBI:57692"/>
    </cofactor>
</comment>
<dbReference type="InterPro" id="IPR003097">
    <property type="entry name" value="CysJ-like_FAD-binding"/>
</dbReference>
<dbReference type="PROSITE" id="PS50902">
    <property type="entry name" value="FLAVODOXIN_LIKE"/>
    <property type="match status" value="1"/>
</dbReference>
<reference evidence="11 12" key="1">
    <citation type="submission" date="2024-03" db="EMBL/GenBank/DDBJ databases">
        <title>Complete genome sequence of the green alga Chloropicon roscoffensis RCC1871.</title>
        <authorList>
            <person name="Lemieux C."/>
            <person name="Pombert J.-F."/>
            <person name="Otis C."/>
            <person name="Turmel M."/>
        </authorList>
    </citation>
    <scope>NUCLEOTIDE SEQUENCE [LARGE SCALE GENOMIC DNA]</scope>
    <source>
        <strain evidence="11 12">RCC1871</strain>
    </source>
</reference>
<dbReference type="Pfam" id="PF00667">
    <property type="entry name" value="FAD_binding_1"/>
    <property type="match status" value="1"/>
</dbReference>
<organism evidence="11 12">
    <name type="scientific">Chloropicon roscoffensis</name>
    <dbReference type="NCBI Taxonomy" id="1461544"/>
    <lineage>
        <taxon>Eukaryota</taxon>
        <taxon>Viridiplantae</taxon>
        <taxon>Chlorophyta</taxon>
        <taxon>Chloropicophyceae</taxon>
        <taxon>Chloropicales</taxon>
        <taxon>Chloropicaceae</taxon>
        <taxon>Chloropicon</taxon>
    </lineage>
</organism>
<dbReference type="Pfam" id="PF00258">
    <property type="entry name" value="Flavodoxin_1"/>
    <property type="match status" value="1"/>
</dbReference>
<keyword evidence="7" id="KW-0560">Oxidoreductase</keyword>
<dbReference type="PANTHER" id="PTHR19384">
    <property type="entry name" value="NITRIC OXIDE SYNTHASE-RELATED"/>
    <property type="match status" value="1"/>
</dbReference>
<dbReference type="SUPFAM" id="SSF52343">
    <property type="entry name" value="Ferredoxin reductase-like, C-terminal NADP-linked domain"/>
    <property type="match status" value="1"/>
</dbReference>
<dbReference type="InterPro" id="IPR001094">
    <property type="entry name" value="Flavdoxin-like"/>
</dbReference>
<keyword evidence="5" id="KW-0274">FAD</keyword>
<dbReference type="InterPro" id="IPR023173">
    <property type="entry name" value="NADPH_Cyt_P450_Rdtase_alpha"/>
</dbReference>
<dbReference type="PRINTS" id="PR00369">
    <property type="entry name" value="FLAVODOXIN"/>
</dbReference>
<dbReference type="PRINTS" id="PR00371">
    <property type="entry name" value="FPNCR"/>
</dbReference>
<evidence type="ECO:0000256" key="4">
    <source>
        <dbReference type="ARBA" id="ARBA00022643"/>
    </source>
</evidence>
<dbReference type="GO" id="GO:0050660">
    <property type="term" value="F:flavin adenine dinucleotide binding"/>
    <property type="evidence" value="ECO:0007669"/>
    <property type="project" value="TreeGrafter"/>
</dbReference>
<dbReference type="AlphaFoldDB" id="A0AAX4PLW5"/>
<evidence type="ECO:0000256" key="3">
    <source>
        <dbReference type="ARBA" id="ARBA00022630"/>
    </source>
</evidence>
<evidence type="ECO:0000256" key="8">
    <source>
        <dbReference type="SAM" id="MobiDB-lite"/>
    </source>
</evidence>
<keyword evidence="6" id="KW-0521">NADP</keyword>
<evidence type="ECO:0000256" key="5">
    <source>
        <dbReference type="ARBA" id="ARBA00022827"/>
    </source>
</evidence>
<dbReference type="PANTHER" id="PTHR19384:SF10">
    <property type="entry name" value="NADPH-DEPENDENT DIFLAVIN OXIDOREDUCTASE 1"/>
    <property type="match status" value="1"/>
</dbReference>
<accession>A0AAX4PLW5</accession>
<dbReference type="GO" id="GO:0005829">
    <property type="term" value="C:cytosol"/>
    <property type="evidence" value="ECO:0007669"/>
    <property type="project" value="TreeGrafter"/>
</dbReference>
<dbReference type="InterPro" id="IPR029039">
    <property type="entry name" value="Flavoprotein-like_sf"/>
</dbReference>
<dbReference type="EMBL" id="CP151517">
    <property type="protein sequence ID" value="WZN66886.1"/>
    <property type="molecule type" value="Genomic_DNA"/>
</dbReference>
<feature type="domain" description="Flavodoxin-like" evidence="9">
    <location>
        <begin position="17"/>
        <end position="173"/>
    </location>
</feature>
<dbReference type="GO" id="GO:0016491">
    <property type="term" value="F:oxidoreductase activity"/>
    <property type="evidence" value="ECO:0007669"/>
    <property type="project" value="UniProtKB-KW"/>
</dbReference>
<evidence type="ECO:0000313" key="12">
    <source>
        <dbReference type="Proteomes" id="UP001472866"/>
    </source>
</evidence>
<keyword evidence="4" id="KW-0288">FMN</keyword>
<feature type="domain" description="FAD-binding FR-type" evidence="10">
    <location>
        <begin position="240"/>
        <end position="490"/>
    </location>
</feature>
<dbReference type="Proteomes" id="UP001472866">
    <property type="component" value="Chromosome 17"/>
</dbReference>
<proteinExistence type="predicted"/>
<evidence type="ECO:0000256" key="7">
    <source>
        <dbReference type="ARBA" id="ARBA00023002"/>
    </source>
</evidence>